<dbReference type="InterPro" id="IPR003593">
    <property type="entry name" value="AAA+_ATPase"/>
</dbReference>
<dbReference type="RefSeq" id="WP_007041984.1">
    <property type="nucleotide sequence ID" value="NZ_AFWT01000026.1"/>
</dbReference>
<sequence length="406" mass="44863">MTSATSNTELSAQSRIASIGKLNYLDFFGLAEPPFRNASDIAKLFLNGPLTEAQAQFDTALDSREGGILVVNGAPGSGKTTLANRIADRRSETNRVAKINRTQLSEDEFLQTLLQTFGLQSAGLTPAQSLNRFSDFLHKQEKAGKGAILVLDEAQNLKPGVLELLPSLLRPHDEIRPGFFIILIGQDGFEQSLVMHGSRQLKEMILFQIYLSKLGTTDTAAYIRYQLTAAGLKRRIPFSDGAMLRIHQLTGGSMRLINTLCDFVLFNASMGQIHHITPDLVQTTFNALQWDPSRDTAVEAAAAKPSANGSIPTLILEFREDSAFQLDQETVTIGRATDNDICIRDLRISRYHAKLTTSRKGISIEDLGSTNGVYVNKERVKVRLLQDGDLIGIDEHRIRFENRHPA</sequence>
<feature type="domain" description="FHA" evidence="1">
    <location>
        <begin position="331"/>
        <end position="380"/>
    </location>
</feature>
<reference evidence="2 3" key="1">
    <citation type="submission" date="2011-06" db="EMBL/GenBank/DDBJ databases">
        <title>The draft genome of Thiorhodococcus drewsii AZ1.</title>
        <authorList>
            <consortium name="US DOE Joint Genome Institute (JGI-PGF)"/>
            <person name="Lucas S."/>
            <person name="Han J."/>
            <person name="Lapidus A."/>
            <person name="Cheng J.-F."/>
            <person name="Goodwin L."/>
            <person name="Pitluck S."/>
            <person name="Peters L."/>
            <person name="Land M.L."/>
            <person name="Hauser L."/>
            <person name="Vogl K."/>
            <person name="Liu Z."/>
            <person name="Imhoff J."/>
            <person name="Thiel V."/>
            <person name="Frigaard N.-U."/>
            <person name="Bryant D.A."/>
            <person name="Woyke T.J."/>
        </authorList>
    </citation>
    <scope>NUCLEOTIDE SEQUENCE [LARGE SCALE GENOMIC DNA]</scope>
    <source>
        <strain evidence="2 3">AZ1</strain>
    </source>
</reference>
<dbReference type="InterPro" id="IPR000253">
    <property type="entry name" value="FHA_dom"/>
</dbReference>
<organism evidence="2 3">
    <name type="scientific">Thiorhodococcus drewsii AZ1</name>
    <dbReference type="NCBI Taxonomy" id="765913"/>
    <lineage>
        <taxon>Bacteria</taxon>
        <taxon>Pseudomonadati</taxon>
        <taxon>Pseudomonadota</taxon>
        <taxon>Gammaproteobacteria</taxon>
        <taxon>Chromatiales</taxon>
        <taxon>Chromatiaceae</taxon>
        <taxon>Thiorhodococcus</taxon>
    </lineage>
</organism>
<proteinExistence type="predicted"/>
<dbReference type="SUPFAM" id="SSF52540">
    <property type="entry name" value="P-loop containing nucleoside triphosphate hydrolases"/>
    <property type="match status" value="1"/>
</dbReference>
<evidence type="ECO:0000313" key="3">
    <source>
        <dbReference type="Proteomes" id="UP000004200"/>
    </source>
</evidence>
<dbReference type="eggNOG" id="COG3267">
    <property type="taxonomic scope" value="Bacteria"/>
</dbReference>
<dbReference type="EMBL" id="AFWT01000026">
    <property type="protein sequence ID" value="EGV29534.1"/>
    <property type="molecule type" value="Genomic_DNA"/>
</dbReference>
<comment type="caution">
    <text evidence="2">The sequence shown here is derived from an EMBL/GenBank/DDBJ whole genome shotgun (WGS) entry which is preliminary data.</text>
</comment>
<dbReference type="PANTHER" id="PTHR35894">
    <property type="entry name" value="GENERAL SECRETION PATHWAY PROTEIN A-RELATED"/>
    <property type="match status" value="1"/>
</dbReference>
<dbReference type="Gene3D" id="2.60.200.20">
    <property type="match status" value="1"/>
</dbReference>
<evidence type="ECO:0000259" key="1">
    <source>
        <dbReference type="PROSITE" id="PS50006"/>
    </source>
</evidence>
<dbReference type="STRING" id="765913.ThidrDRAFT_3271"/>
<protein>
    <submittedName>
        <fullName evidence="2">FHA domain containing protein</fullName>
    </submittedName>
</protein>
<dbReference type="CDD" id="cd00060">
    <property type="entry name" value="FHA"/>
    <property type="match status" value="1"/>
</dbReference>
<accession>G2E4Q8</accession>
<dbReference type="Pfam" id="PF00498">
    <property type="entry name" value="FHA"/>
    <property type="match status" value="1"/>
</dbReference>
<dbReference type="InterPro" id="IPR049945">
    <property type="entry name" value="AAA_22"/>
</dbReference>
<dbReference type="eggNOG" id="COG1716">
    <property type="taxonomic scope" value="Bacteria"/>
</dbReference>
<dbReference type="SUPFAM" id="SSF49879">
    <property type="entry name" value="SMAD/FHA domain"/>
    <property type="match status" value="1"/>
</dbReference>
<dbReference type="InterPro" id="IPR052026">
    <property type="entry name" value="ExeA_AAA_ATPase_DNA-bind"/>
</dbReference>
<dbReference type="GO" id="GO:0016887">
    <property type="term" value="F:ATP hydrolysis activity"/>
    <property type="evidence" value="ECO:0007669"/>
    <property type="project" value="InterPro"/>
</dbReference>
<gene>
    <name evidence="2" type="ORF">ThidrDRAFT_3271</name>
</gene>
<dbReference type="Proteomes" id="UP000004200">
    <property type="component" value="Unassembled WGS sequence"/>
</dbReference>
<evidence type="ECO:0000313" key="2">
    <source>
        <dbReference type="EMBL" id="EGV29534.1"/>
    </source>
</evidence>
<dbReference type="Pfam" id="PF13401">
    <property type="entry name" value="AAA_22"/>
    <property type="match status" value="1"/>
</dbReference>
<dbReference type="SMART" id="SM00382">
    <property type="entry name" value="AAA"/>
    <property type="match status" value="1"/>
</dbReference>
<dbReference type="Gene3D" id="3.40.50.300">
    <property type="entry name" value="P-loop containing nucleotide triphosphate hydrolases"/>
    <property type="match status" value="1"/>
</dbReference>
<dbReference type="SMART" id="SM00240">
    <property type="entry name" value="FHA"/>
    <property type="match status" value="1"/>
</dbReference>
<name>G2E4Q8_9GAMM</name>
<dbReference type="AlphaFoldDB" id="G2E4Q8"/>
<dbReference type="OrthoDB" id="9780149at2"/>
<dbReference type="PANTHER" id="PTHR35894:SF1">
    <property type="entry name" value="PHOSPHORIBULOKINASE _ URIDINE KINASE FAMILY"/>
    <property type="match status" value="1"/>
</dbReference>
<dbReference type="PATRIC" id="fig|765913.3.peg.3336"/>
<dbReference type="InterPro" id="IPR008984">
    <property type="entry name" value="SMAD_FHA_dom_sf"/>
</dbReference>
<dbReference type="InterPro" id="IPR027417">
    <property type="entry name" value="P-loop_NTPase"/>
</dbReference>
<keyword evidence="3" id="KW-1185">Reference proteome</keyword>
<dbReference type="PROSITE" id="PS50006">
    <property type="entry name" value="FHA_DOMAIN"/>
    <property type="match status" value="1"/>
</dbReference>